<dbReference type="InterPro" id="IPR001005">
    <property type="entry name" value="SANT/Myb"/>
</dbReference>
<dbReference type="FunCoup" id="A0A200QW07">
    <property type="interactions" value="2400"/>
</dbReference>
<protein>
    <submittedName>
        <fullName evidence="10">SANT/Myb domain</fullName>
    </submittedName>
</protein>
<dbReference type="PROSITE" id="PS50934">
    <property type="entry name" value="SWIRM"/>
    <property type="match status" value="1"/>
</dbReference>
<dbReference type="PROSITE" id="PS50090">
    <property type="entry name" value="MYB_LIKE"/>
    <property type="match status" value="1"/>
</dbReference>
<dbReference type="SMART" id="SM00717">
    <property type="entry name" value="SANT"/>
    <property type="match status" value="1"/>
</dbReference>
<keyword evidence="11" id="KW-1185">Reference proteome</keyword>
<reference evidence="10 11" key="1">
    <citation type="journal article" date="2017" name="Mol. Plant">
        <title>The Genome of Medicinal Plant Macleaya cordata Provides New Insights into Benzylisoquinoline Alkaloids Metabolism.</title>
        <authorList>
            <person name="Liu X."/>
            <person name="Liu Y."/>
            <person name="Huang P."/>
            <person name="Ma Y."/>
            <person name="Qing Z."/>
            <person name="Tang Q."/>
            <person name="Cao H."/>
            <person name="Cheng P."/>
            <person name="Zheng Y."/>
            <person name="Yuan Z."/>
            <person name="Zhou Y."/>
            <person name="Liu J."/>
            <person name="Tang Z."/>
            <person name="Zhuo Y."/>
            <person name="Zhang Y."/>
            <person name="Yu L."/>
            <person name="Huang J."/>
            <person name="Yang P."/>
            <person name="Peng Q."/>
            <person name="Zhang J."/>
            <person name="Jiang W."/>
            <person name="Zhang Z."/>
            <person name="Lin K."/>
            <person name="Ro D.K."/>
            <person name="Chen X."/>
            <person name="Xiong X."/>
            <person name="Shang Y."/>
            <person name="Huang S."/>
            <person name="Zeng J."/>
        </authorList>
    </citation>
    <scope>NUCLEOTIDE SEQUENCE [LARGE SCALE GENOMIC DNA]</scope>
    <source>
        <strain evidence="11">cv. BLH2017</strain>
        <tissue evidence="10">Root</tissue>
    </source>
</reference>
<dbReference type="InterPro" id="IPR017884">
    <property type="entry name" value="SANT_dom"/>
</dbReference>
<accession>A0A200QW07</accession>
<dbReference type="InterPro" id="IPR007526">
    <property type="entry name" value="SWIRM"/>
</dbReference>
<feature type="region of interest" description="Disordered" evidence="5">
    <location>
        <begin position="1"/>
        <end position="50"/>
    </location>
</feature>
<feature type="region of interest" description="Disordered" evidence="5">
    <location>
        <begin position="419"/>
        <end position="443"/>
    </location>
</feature>
<evidence type="ECO:0000259" key="6">
    <source>
        <dbReference type="PROSITE" id="PS50090"/>
    </source>
</evidence>
<dbReference type="FunFam" id="1.10.10.10:FF:000020">
    <property type="entry name" value="SWI/SNF complex subunit SMARCC2 isoform c"/>
    <property type="match status" value="1"/>
</dbReference>
<evidence type="ECO:0000256" key="2">
    <source>
        <dbReference type="ARBA" id="ARBA00023125"/>
    </source>
</evidence>
<dbReference type="Gene3D" id="1.10.10.10">
    <property type="entry name" value="Winged helix-like DNA-binding domain superfamily/Winged helix DNA-binding domain"/>
    <property type="match status" value="1"/>
</dbReference>
<dbReference type="FunFam" id="1.10.10.60:FF:000014">
    <property type="entry name" value="SWI/SNF complex subunit SMARCC2 isoform C"/>
    <property type="match status" value="1"/>
</dbReference>
<feature type="domain" description="SWIRM" evidence="7">
    <location>
        <begin position="140"/>
        <end position="238"/>
    </location>
</feature>
<gene>
    <name evidence="10" type="ORF">BVC80_1815g39</name>
</gene>
<keyword evidence="1" id="KW-0805">Transcription regulation</keyword>
<dbReference type="Pfam" id="PF00249">
    <property type="entry name" value="Myb_DNA-binding"/>
    <property type="match status" value="1"/>
</dbReference>
<evidence type="ECO:0000259" key="8">
    <source>
        <dbReference type="PROSITE" id="PS51293"/>
    </source>
</evidence>
<dbReference type="InParanoid" id="A0A200QW07"/>
<organism evidence="10 11">
    <name type="scientific">Macleaya cordata</name>
    <name type="common">Five-seeded plume-poppy</name>
    <name type="synonym">Bocconia cordata</name>
    <dbReference type="NCBI Taxonomy" id="56857"/>
    <lineage>
        <taxon>Eukaryota</taxon>
        <taxon>Viridiplantae</taxon>
        <taxon>Streptophyta</taxon>
        <taxon>Embryophyta</taxon>
        <taxon>Tracheophyta</taxon>
        <taxon>Spermatophyta</taxon>
        <taxon>Magnoliopsida</taxon>
        <taxon>Ranunculales</taxon>
        <taxon>Papaveraceae</taxon>
        <taxon>Papaveroideae</taxon>
        <taxon>Macleaya</taxon>
    </lineage>
</organism>
<dbReference type="OMA" id="DNPDMPG"/>
<dbReference type="AlphaFoldDB" id="A0A200QW07"/>
<dbReference type="OrthoDB" id="118550at2759"/>
<feature type="domain" description="Myb-like" evidence="6">
    <location>
        <begin position="357"/>
        <end position="407"/>
    </location>
</feature>
<evidence type="ECO:0000313" key="11">
    <source>
        <dbReference type="Proteomes" id="UP000195402"/>
    </source>
</evidence>
<evidence type="ECO:0000256" key="1">
    <source>
        <dbReference type="ARBA" id="ARBA00023015"/>
    </source>
</evidence>
<dbReference type="PANTHER" id="PTHR12802">
    <property type="entry name" value="SWI/SNF COMPLEX-RELATED"/>
    <property type="match status" value="1"/>
</dbReference>
<evidence type="ECO:0000256" key="3">
    <source>
        <dbReference type="ARBA" id="ARBA00023163"/>
    </source>
</evidence>
<dbReference type="GO" id="GO:0003677">
    <property type="term" value="F:DNA binding"/>
    <property type="evidence" value="ECO:0007669"/>
    <property type="project" value="UniProtKB-KW"/>
</dbReference>
<dbReference type="CDD" id="cd00167">
    <property type="entry name" value="SANT"/>
    <property type="match status" value="1"/>
</dbReference>
<keyword evidence="3" id="KW-0804">Transcription</keyword>
<feature type="domain" description="SANT" evidence="8">
    <location>
        <begin position="360"/>
        <end position="411"/>
    </location>
</feature>
<dbReference type="Proteomes" id="UP000195402">
    <property type="component" value="Unassembled WGS sequence"/>
</dbReference>
<keyword evidence="2" id="KW-0238">DNA-binding</keyword>
<dbReference type="InterPro" id="IPR036388">
    <property type="entry name" value="WH-like_DNA-bd_sf"/>
</dbReference>
<evidence type="ECO:0000256" key="4">
    <source>
        <dbReference type="ARBA" id="ARBA00023242"/>
    </source>
</evidence>
<dbReference type="STRING" id="56857.A0A200QW07"/>
<dbReference type="PROSITE" id="PS51294">
    <property type="entry name" value="HTH_MYB"/>
    <property type="match status" value="1"/>
</dbReference>
<evidence type="ECO:0000256" key="5">
    <source>
        <dbReference type="SAM" id="MobiDB-lite"/>
    </source>
</evidence>
<feature type="domain" description="HTH myb-type" evidence="9">
    <location>
        <begin position="364"/>
        <end position="406"/>
    </location>
</feature>
<evidence type="ECO:0000259" key="9">
    <source>
        <dbReference type="PROSITE" id="PS51294"/>
    </source>
</evidence>
<proteinExistence type="predicted"/>
<comment type="caution">
    <text evidence="10">The sequence shown here is derived from an EMBL/GenBank/DDBJ whole genome shotgun (WGS) entry which is preliminary data.</text>
</comment>
<feature type="compositionally biased region" description="Low complexity" evidence="5">
    <location>
        <begin position="419"/>
        <end position="429"/>
    </location>
</feature>
<sequence length="695" mass="75440">MAPCCSGALPPGDGVLAPSPGGGGGGGEVVVSDGGGGGGTRISNFPQVMKRDVKRPHSSVLSIVAAERASQFPTPVTTEKNRLLPTSNNPNLCSLENISYGQLQALSSVLPPDQDKYVCTPPPIIEGRGVVKRFGSNGELVVPMHADWFSPNSVHRLERQIVPHFFSRNSGDHTPEKYMECRNRIVAKYMENPEKRISVTDCQSFVVGVDVNDLNRIVRFLEHWGIINYSAATPNREPKIGSNYLMEDQNGEVHVPSAALRSIESLIHFDKPKSSFKPAHISSSASGSGDLVADLENRIWEVLSENMCSYCSRPLPRVNYQSQKEDIVLCSDCFHEGRFVTGHSSIDFVRADSTKDSCNLDGDSWTDQETLLLLEAVEIYNNNWDEIAEHVGTKSKAQCATHFIRLPMEDYLLENIEVPSTSTSTNPSNADDRERLHSSSNGNSVGVDVDSKCRLPFATTENPVMSLVAFLAYAVGPRVAAACAHGSLEALSKGDQLSIASNSIIQEDRIHDDSVKMAAKVGLAAATVKAKLFADHGEREIQRLTANVINHQLKRLELKLKQFAELEGLLMKECENVERTRRRFAAERARLLSTQFGPAGTTTSSTIPGAVANNAVNDRQQIISATPPLHTNISGYSNNQPSPHMSFMQRQPMFAYGPRLPLSAIHPPSSASSSSAANVMFTATAPGNASASSFG</sequence>
<dbReference type="EMBL" id="MVGT01001027">
    <property type="protein sequence ID" value="OVA14634.1"/>
    <property type="molecule type" value="Genomic_DNA"/>
</dbReference>
<dbReference type="SUPFAM" id="SSF46689">
    <property type="entry name" value="Homeodomain-like"/>
    <property type="match status" value="2"/>
</dbReference>
<keyword evidence="4" id="KW-0539">Nucleus</keyword>
<dbReference type="Pfam" id="PF04433">
    <property type="entry name" value="SWIRM"/>
    <property type="match status" value="1"/>
</dbReference>
<name>A0A200QW07_MACCD</name>
<dbReference type="InterPro" id="IPR009057">
    <property type="entry name" value="Homeodomain-like_sf"/>
</dbReference>
<evidence type="ECO:0000259" key="7">
    <source>
        <dbReference type="PROSITE" id="PS50934"/>
    </source>
</evidence>
<dbReference type="Pfam" id="PF16495">
    <property type="entry name" value="SWIRM-assoc_1"/>
    <property type="match status" value="1"/>
</dbReference>
<dbReference type="InterPro" id="IPR017930">
    <property type="entry name" value="Myb_dom"/>
</dbReference>
<dbReference type="PANTHER" id="PTHR12802:SF61">
    <property type="entry name" value="SWI_SNF COMPLEX SUBUNIT SWI3C"/>
    <property type="match status" value="1"/>
</dbReference>
<feature type="compositionally biased region" description="Gly residues" evidence="5">
    <location>
        <begin position="20"/>
        <end position="40"/>
    </location>
</feature>
<dbReference type="PROSITE" id="PS51293">
    <property type="entry name" value="SANT"/>
    <property type="match status" value="1"/>
</dbReference>
<evidence type="ECO:0000313" key="10">
    <source>
        <dbReference type="EMBL" id="OVA14634.1"/>
    </source>
</evidence>
<dbReference type="InterPro" id="IPR032451">
    <property type="entry name" value="SMARCC_C"/>
</dbReference>
<dbReference type="Gene3D" id="1.10.10.60">
    <property type="entry name" value="Homeodomain-like"/>
    <property type="match status" value="1"/>
</dbReference>
<dbReference type="GO" id="GO:0005634">
    <property type="term" value="C:nucleus"/>
    <property type="evidence" value="ECO:0007669"/>
    <property type="project" value="UniProtKB-ARBA"/>
</dbReference>